<keyword evidence="2" id="KW-1185">Reference proteome</keyword>
<name>A0AAE7WTP0_9CAUD</name>
<accession>A0AAE7WTP0</accession>
<reference evidence="1" key="1">
    <citation type="submission" date="2021-06" db="EMBL/GenBank/DDBJ databases">
        <title>Complete genome sequence of Erwinia phage pEa_SNUABM_7.</title>
        <authorList>
            <person name="Kim S.G."/>
            <person name="Park S.C."/>
        </authorList>
    </citation>
    <scope>NUCLEOTIDE SEQUENCE</scope>
</reference>
<gene>
    <name evidence="1" type="ORF">pEaSNUABM7_00194</name>
</gene>
<evidence type="ECO:0000313" key="2">
    <source>
        <dbReference type="Proteomes" id="UP000827609"/>
    </source>
</evidence>
<sequence>MQYHLTNYGIFDKLCPQVFAFDDQTSLLDNVASPLDVVNKSLFTLGINGQANTVSGVAASKRFASNLKWAYTATPNASNIHTGTTLAGGCSLGQEVTALAWTPCNTIFFSNDTTLRSRMFYGRTHVRTGAQSPSLTISALMVTDANNSFRVARVGKVELDTYNFVDNPPTFRYIRCESMTINASSYSYTSYDDSDMILYLDTTENDTPRNPFKYECVFNNRLFRFSADDIFFGQNLIAGTRPMVQSYFTRSYTDL</sequence>
<organism evidence="1 2">
    <name type="scientific">Erwinia phage pEa_SNUABM_7</name>
    <dbReference type="NCBI Taxonomy" id="2866695"/>
    <lineage>
        <taxon>Viruses</taxon>
        <taxon>Duplodnaviria</taxon>
        <taxon>Heunggongvirae</taxon>
        <taxon>Uroviricota</taxon>
        <taxon>Caudoviricetes</taxon>
        <taxon>Snuvirus</taxon>
        <taxon>Snuvirus SNUABM7</taxon>
    </lineage>
</organism>
<protein>
    <submittedName>
        <fullName evidence="1">Uncharacterized protein</fullName>
    </submittedName>
</protein>
<dbReference type="EMBL" id="MZ475896">
    <property type="protein sequence ID" value="QYW04862.1"/>
    <property type="molecule type" value="Genomic_DNA"/>
</dbReference>
<evidence type="ECO:0000313" key="1">
    <source>
        <dbReference type="EMBL" id="QYW04862.1"/>
    </source>
</evidence>
<dbReference type="Proteomes" id="UP000827609">
    <property type="component" value="Segment"/>
</dbReference>
<proteinExistence type="predicted"/>